<dbReference type="SMART" id="SM00509">
    <property type="entry name" value="TFS2N"/>
    <property type="match status" value="1"/>
</dbReference>
<sequence length="444" mass="48760">MPCCDKANVKKGPWTAEEDAKLLAYTSTHGTGNWTSVPQRAGRLKRCGKSCRLRYTKAQPEARELHAGGGGAHRHPPRHAREQPKLGFVLSRAASAAKAAARSPLRRWKPFLAAFSSVDDAIEAADQGGRSRDEFRRARGRVVEMLCGAEGDGEAEGLCVVLDEVMAESLTTLRIVPVEPKTLGTTDLAKAVGAMRKHESERIRGLATDIVRGWKAAVRRDPVRIGVKHAPPAPKKKATADGSDRINTAKTSEPSLPKTNAPVVGGARVKTAYMDAEAKPKESEHPQKRLPAVIGSAGGRRDDIKSYHGDDEKLMAATKRKVHQEAEETNKRRKTADMRAATKPKESALPPKKLPPVVASAGRRESIKLCNEDEKIAAAKRKLHEGYQEAEEAKKRRNIHVIEDPKMVKQRQQKMHPILRVRSQASRATSMAEESFLMSSLQRI</sequence>
<evidence type="ECO:0000259" key="8">
    <source>
        <dbReference type="PROSITE" id="PS51319"/>
    </source>
</evidence>
<feature type="domain" description="HTH myb-type" evidence="7">
    <location>
        <begin position="6"/>
        <end position="63"/>
    </location>
</feature>
<dbReference type="PROSITE" id="PS51319">
    <property type="entry name" value="TFIIS_N"/>
    <property type="match status" value="1"/>
</dbReference>
<dbReference type="OrthoDB" id="696629at2759"/>
<dbReference type="InterPro" id="IPR035441">
    <property type="entry name" value="TFIIS/LEDGF_dom_sf"/>
</dbReference>
<gene>
    <name evidence="9" type="ORF">E2562_018836</name>
</gene>
<feature type="region of interest" description="Disordered" evidence="5">
    <location>
        <begin position="319"/>
        <end position="360"/>
    </location>
</feature>
<dbReference type="Pfam" id="PF08711">
    <property type="entry name" value="Med26"/>
    <property type="match status" value="1"/>
</dbReference>
<dbReference type="SUPFAM" id="SSF46689">
    <property type="entry name" value="Homeodomain-like"/>
    <property type="match status" value="1"/>
</dbReference>
<evidence type="ECO:0000259" key="6">
    <source>
        <dbReference type="PROSITE" id="PS50090"/>
    </source>
</evidence>
<dbReference type="SUPFAM" id="SSF47676">
    <property type="entry name" value="Conserved domain common to transcription factors TFIIS, elongin A, CRSP70"/>
    <property type="match status" value="1"/>
</dbReference>
<accession>A0A6G1F9S2</accession>
<comment type="caution">
    <text evidence="9">The sequence shown here is derived from an EMBL/GenBank/DDBJ whole genome shotgun (WGS) entry which is preliminary data.</text>
</comment>
<keyword evidence="10" id="KW-1185">Reference proteome</keyword>
<comment type="subcellular location">
    <subcellularLocation>
        <location evidence="1 4">Nucleus</location>
    </subcellularLocation>
</comment>
<protein>
    <recommendedName>
        <fullName evidence="11">TFIIS N-terminal domain-containing protein</fullName>
    </recommendedName>
</protein>
<evidence type="ECO:0000256" key="5">
    <source>
        <dbReference type="SAM" id="MobiDB-lite"/>
    </source>
</evidence>
<dbReference type="AlphaFoldDB" id="A0A6G1F9S2"/>
<evidence type="ECO:0000313" key="9">
    <source>
        <dbReference type="EMBL" id="KAF0933593.1"/>
    </source>
</evidence>
<dbReference type="GO" id="GO:0005634">
    <property type="term" value="C:nucleus"/>
    <property type="evidence" value="ECO:0007669"/>
    <property type="project" value="UniProtKB-SubCell"/>
</dbReference>
<dbReference type="GO" id="GO:0003677">
    <property type="term" value="F:DNA binding"/>
    <property type="evidence" value="ECO:0007669"/>
    <property type="project" value="UniProtKB-KW"/>
</dbReference>
<dbReference type="PANTHER" id="PTHR47853:SF1">
    <property type="entry name" value="EXPRESSED PROTEIN"/>
    <property type="match status" value="1"/>
</dbReference>
<evidence type="ECO:0000256" key="4">
    <source>
        <dbReference type="PROSITE-ProRule" id="PRU00649"/>
    </source>
</evidence>
<evidence type="ECO:0000256" key="2">
    <source>
        <dbReference type="ARBA" id="ARBA00023125"/>
    </source>
</evidence>
<dbReference type="PROSITE" id="PS51294">
    <property type="entry name" value="HTH_MYB"/>
    <property type="match status" value="1"/>
</dbReference>
<dbReference type="InterPro" id="IPR017930">
    <property type="entry name" value="Myb_dom"/>
</dbReference>
<evidence type="ECO:0000256" key="1">
    <source>
        <dbReference type="ARBA" id="ARBA00004123"/>
    </source>
</evidence>
<evidence type="ECO:0008006" key="11">
    <source>
        <dbReference type="Google" id="ProtNLM"/>
    </source>
</evidence>
<dbReference type="PROSITE" id="PS50090">
    <property type="entry name" value="MYB_LIKE"/>
    <property type="match status" value="1"/>
</dbReference>
<feature type="compositionally biased region" description="Polar residues" evidence="5">
    <location>
        <begin position="245"/>
        <end position="258"/>
    </location>
</feature>
<proteinExistence type="predicted"/>
<feature type="domain" description="TFIIS N-terminal" evidence="8">
    <location>
        <begin position="144"/>
        <end position="221"/>
    </location>
</feature>
<evidence type="ECO:0000259" key="7">
    <source>
        <dbReference type="PROSITE" id="PS51294"/>
    </source>
</evidence>
<feature type="region of interest" description="Disordered" evidence="5">
    <location>
        <begin position="227"/>
        <end position="262"/>
    </location>
</feature>
<dbReference type="CDD" id="cd00167">
    <property type="entry name" value="SANT"/>
    <property type="match status" value="1"/>
</dbReference>
<dbReference type="InterPro" id="IPR001005">
    <property type="entry name" value="SANT/Myb"/>
</dbReference>
<evidence type="ECO:0000313" key="10">
    <source>
        <dbReference type="Proteomes" id="UP000479710"/>
    </source>
</evidence>
<evidence type="ECO:0000256" key="3">
    <source>
        <dbReference type="ARBA" id="ARBA00023242"/>
    </source>
</evidence>
<feature type="region of interest" description="Disordered" evidence="5">
    <location>
        <begin position="58"/>
        <end position="80"/>
    </location>
</feature>
<dbReference type="InterPro" id="IPR003617">
    <property type="entry name" value="TFIIS/CRSP70_N_sub"/>
</dbReference>
<organism evidence="9 10">
    <name type="scientific">Oryza meyeriana var. granulata</name>
    <dbReference type="NCBI Taxonomy" id="110450"/>
    <lineage>
        <taxon>Eukaryota</taxon>
        <taxon>Viridiplantae</taxon>
        <taxon>Streptophyta</taxon>
        <taxon>Embryophyta</taxon>
        <taxon>Tracheophyta</taxon>
        <taxon>Spermatophyta</taxon>
        <taxon>Magnoliopsida</taxon>
        <taxon>Liliopsida</taxon>
        <taxon>Poales</taxon>
        <taxon>Poaceae</taxon>
        <taxon>BOP clade</taxon>
        <taxon>Oryzoideae</taxon>
        <taxon>Oryzeae</taxon>
        <taxon>Oryzinae</taxon>
        <taxon>Oryza</taxon>
        <taxon>Oryza meyeriana</taxon>
    </lineage>
</organism>
<dbReference type="EMBL" id="SPHZ02000001">
    <property type="protein sequence ID" value="KAF0933593.1"/>
    <property type="molecule type" value="Genomic_DNA"/>
</dbReference>
<keyword evidence="3 4" id="KW-0539">Nucleus</keyword>
<dbReference type="SMART" id="SM00717">
    <property type="entry name" value="SANT"/>
    <property type="match status" value="1"/>
</dbReference>
<dbReference type="Gene3D" id="1.10.10.60">
    <property type="entry name" value="Homeodomain-like"/>
    <property type="match status" value="1"/>
</dbReference>
<dbReference type="PANTHER" id="PTHR47853">
    <property type="entry name" value="EXPRESSED PROTEIN"/>
    <property type="match status" value="1"/>
</dbReference>
<keyword evidence="2" id="KW-0238">DNA-binding</keyword>
<dbReference type="InterPro" id="IPR017923">
    <property type="entry name" value="TFIIS_N"/>
</dbReference>
<dbReference type="InterPro" id="IPR009057">
    <property type="entry name" value="Homeodomain-like_sf"/>
</dbReference>
<feature type="domain" description="Myb-like" evidence="6">
    <location>
        <begin position="6"/>
        <end position="59"/>
    </location>
</feature>
<dbReference type="Gene3D" id="1.20.930.10">
    <property type="entry name" value="Conserved domain common to transcription factors TFIIS, elongin A, CRSP70"/>
    <property type="match status" value="1"/>
</dbReference>
<reference evidence="9 10" key="1">
    <citation type="submission" date="2019-11" db="EMBL/GenBank/DDBJ databases">
        <title>Whole genome sequence of Oryza granulata.</title>
        <authorList>
            <person name="Li W."/>
        </authorList>
    </citation>
    <scope>NUCLEOTIDE SEQUENCE [LARGE SCALE GENOMIC DNA]</scope>
    <source>
        <strain evidence="10">cv. Menghai</strain>
        <tissue evidence="9">Leaf</tissue>
    </source>
</reference>
<name>A0A6G1F9S2_9ORYZ</name>
<dbReference type="Pfam" id="PF00249">
    <property type="entry name" value="Myb_DNA-binding"/>
    <property type="match status" value="1"/>
</dbReference>
<dbReference type="Proteomes" id="UP000479710">
    <property type="component" value="Unassembled WGS sequence"/>
</dbReference>